<accession>R9PNC6</accession>
<dbReference type="AlphaFoldDB" id="R9PNC6"/>
<dbReference type="SMART" id="SM00342">
    <property type="entry name" value="HTH_ARAC"/>
    <property type="match status" value="1"/>
</dbReference>
<dbReference type="InterPro" id="IPR009057">
    <property type="entry name" value="Homeodomain-like_sf"/>
</dbReference>
<feature type="domain" description="HTH araC/xylS-type" evidence="4">
    <location>
        <begin position="231"/>
        <end position="329"/>
    </location>
</feature>
<keyword evidence="1" id="KW-0805">Transcription regulation</keyword>
<dbReference type="InterPro" id="IPR032687">
    <property type="entry name" value="AraC-type_N"/>
</dbReference>
<evidence type="ECO:0000256" key="3">
    <source>
        <dbReference type="ARBA" id="ARBA00023163"/>
    </source>
</evidence>
<dbReference type="GO" id="GO:0005829">
    <property type="term" value="C:cytosol"/>
    <property type="evidence" value="ECO:0007669"/>
    <property type="project" value="TreeGrafter"/>
</dbReference>
<reference evidence="5" key="1">
    <citation type="journal article" date="2013" name="Genome Announc.">
        <title>Draft Genome Sequence of Agarivorans albus Strain MKT 106T, an Agarolytic Marine Bacterium.</title>
        <authorList>
            <person name="Yasuike M."/>
            <person name="Nakamura Y."/>
            <person name="Kai W."/>
            <person name="Fujiwara A."/>
            <person name="Fukui Y."/>
            <person name="Satomi M."/>
            <person name="Sano M."/>
        </authorList>
    </citation>
    <scope>NUCLEOTIDE SEQUENCE [LARGE SCALE GENOMIC DNA]</scope>
</reference>
<sequence length="334" mass="37930">MKPASKFPLHQGWQVMLTDFGISPSELLRIAKLPADLFSREGAMLTSSEYFRFWNSLDQLVGDRDIALCFADSFCVEAFDPPIFASLCSPNFKVALMRLQQFKPLIAPLKLEIETDQELTRLSLQPLDKQQSLCRSLVLMEAVFFTQLLRTATRKHIQPLSVTCPKGITAGQQYQAYFGVAVSSGDTLSLAFRTSDTEQAFLTENNGMWNIFEPELKKRLSQIESNVATEQRVKSALLELIPSGQVSIENVASELAMSKRTLQRKLSAEQVNYQGVLNQTRQELAEFYLSRTVISSYEVSFLLGFHEATSFYRAFAAWTGRTPEQYREQHSRRH</sequence>
<dbReference type="GO" id="GO:0000976">
    <property type="term" value="F:transcription cis-regulatory region binding"/>
    <property type="evidence" value="ECO:0007669"/>
    <property type="project" value="TreeGrafter"/>
</dbReference>
<keyword evidence="2" id="KW-0238">DNA-binding</keyword>
<evidence type="ECO:0000313" key="5">
    <source>
        <dbReference type="EMBL" id="GAD02829.1"/>
    </source>
</evidence>
<dbReference type="Proteomes" id="UP000014461">
    <property type="component" value="Unassembled WGS sequence"/>
</dbReference>
<proteinExistence type="predicted"/>
<organism evidence="5 6">
    <name type="scientific">Agarivorans albus MKT 106</name>
    <dbReference type="NCBI Taxonomy" id="1331007"/>
    <lineage>
        <taxon>Bacteria</taxon>
        <taxon>Pseudomonadati</taxon>
        <taxon>Pseudomonadota</taxon>
        <taxon>Gammaproteobacteria</taxon>
        <taxon>Alteromonadales</taxon>
        <taxon>Alteromonadaceae</taxon>
        <taxon>Agarivorans</taxon>
    </lineage>
</organism>
<dbReference type="OrthoDB" id="5582699at2"/>
<dbReference type="PANTHER" id="PTHR47894">
    <property type="entry name" value="HTH-TYPE TRANSCRIPTIONAL REGULATOR GADX"/>
    <property type="match status" value="1"/>
</dbReference>
<protein>
    <submittedName>
        <fullName evidence="5">Transcriptional regulator</fullName>
    </submittedName>
</protein>
<dbReference type="STRING" id="1331007.AALB_2909"/>
<dbReference type="Pfam" id="PF12625">
    <property type="entry name" value="Arabinose_bd"/>
    <property type="match status" value="1"/>
</dbReference>
<evidence type="ECO:0000256" key="1">
    <source>
        <dbReference type="ARBA" id="ARBA00023015"/>
    </source>
</evidence>
<name>R9PNC6_AGAAL</name>
<dbReference type="EMBL" id="BARX01000020">
    <property type="protein sequence ID" value="GAD02829.1"/>
    <property type="molecule type" value="Genomic_DNA"/>
</dbReference>
<dbReference type="SUPFAM" id="SSF46689">
    <property type="entry name" value="Homeodomain-like"/>
    <property type="match status" value="1"/>
</dbReference>
<dbReference type="PROSITE" id="PS01124">
    <property type="entry name" value="HTH_ARAC_FAMILY_2"/>
    <property type="match status" value="1"/>
</dbReference>
<gene>
    <name evidence="5" type="ORF">AALB_2909</name>
</gene>
<evidence type="ECO:0000256" key="2">
    <source>
        <dbReference type="ARBA" id="ARBA00023125"/>
    </source>
</evidence>
<evidence type="ECO:0000259" key="4">
    <source>
        <dbReference type="PROSITE" id="PS01124"/>
    </source>
</evidence>
<dbReference type="RefSeq" id="WP_016402596.1">
    <property type="nucleotide sequence ID" value="NZ_BARX01000020.1"/>
</dbReference>
<comment type="caution">
    <text evidence="5">The sequence shown here is derived from an EMBL/GenBank/DDBJ whole genome shotgun (WGS) entry which is preliminary data.</text>
</comment>
<dbReference type="InterPro" id="IPR018060">
    <property type="entry name" value="HTH_AraC"/>
</dbReference>
<keyword evidence="6" id="KW-1185">Reference proteome</keyword>
<dbReference type="Pfam" id="PF12833">
    <property type="entry name" value="HTH_18"/>
    <property type="match status" value="1"/>
</dbReference>
<dbReference type="GO" id="GO:0003700">
    <property type="term" value="F:DNA-binding transcription factor activity"/>
    <property type="evidence" value="ECO:0007669"/>
    <property type="project" value="InterPro"/>
</dbReference>
<evidence type="ECO:0000313" key="6">
    <source>
        <dbReference type="Proteomes" id="UP000014461"/>
    </source>
</evidence>
<keyword evidence="3" id="KW-0804">Transcription</keyword>
<dbReference type="PANTHER" id="PTHR47894:SF1">
    <property type="entry name" value="HTH-TYPE TRANSCRIPTIONAL REGULATOR VQSM"/>
    <property type="match status" value="1"/>
</dbReference>
<dbReference type="Gene3D" id="1.10.10.60">
    <property type="entry name" value="Homeodomain-like"/>
    <property type="match status" value="1"/>
</dbReference>